<accession>A0ABT2FR61</accession>
<dbReference type="SMART" id="SM00052">
    <property type="entry name" value="EAL"/>
    <property type="match status" value="1"/>
</dbReference>
<dbReference type="CDD" id="cd01948">
    <property type="entry name" value="EAL"/>
    <property type="match status" value="1"/>
</dbReference>
<dbReference type="EMBL" id="JAKOGG010000284">
    <property type="protein sequence ID" value="MCS4558837.1"/>
    <property type="molecule type" value="Genomic_DNA"/>
</dbReference>
<feature type="non-terminal residue" evidence="2">
    <location>
        <position position="90"/>
    </location>
</feature>
<dbReference type="InterPro" id="IPR035919">
    <property type="entry name" value="EAL_sf"/>
</dbReference>
<feature type="domain" description="EAL" evidence="1">
    <location>
        <begin position="10"/>
        <end position="90"/>
    </location>
</feature>
<organism evidence="2 3">
    <name type="scientific">Shewanella electrica</name>
    <dbReference type="NCBI Taxonomy" id="515560"/>
    <lineage>
        <taxon>Bacteria</taxon>
        <taxon>Pseudomonadati</taxon>
        <taxon>Pseudomonadota</taxon>
        <taxon>Gammaproteobacteria</taxon>
        <taxon>Alteromonadales</taxon>
        <taxon>Shewanellaceae</taxon>
        <taxon>Shewanella</taxon>
    </lineage>
</organism>
<dbReference type="Gene3D" id="3.20.20.450">
    <property type="entry name" value="EAL domain"/>
    <property type="match status" value="1"/>
</dbReference>
<dbReference type="Proteomes" id="UP001201549">
    <property type="component" value="Unassembled WGS sequence"/>
</dbReference>
<dbReference type="PANTHER" id="PTHR33121:SF70">
    <property type="entry name" value="SIGNALING PROTEIN YKOW"/>
    <property type="match status" value="1"/>
</dbReference>
<gene>
    <name evidence="2" type="ORF">L9G74_20685</name>
</gene>
<dbReference type="RefSeq" id="WP_238898635.1">
    <property type="nucleotide sequence ID" value="NZ_JAKOGG010000284.1"/>
</dbReference>
<name>A0ABT2FR61_9GAMM</name>
<dbReference type="SUPFAM" id="SSF141868">
    <property type="entry name" value="EAL domain-like"/>
    <property type="match status" value="1"/>
</dbReference>
<sequence>TDLEQSGMKKIVLEGELRKAIEREEFVMHYQPQVDASGKPIGLEALIRWNHPLHGFISPAEFIPLAEETGLIIPLGNWVIEHVCGQLQQW</sequence>
<dbReference type="InterPro" id="IPR001633">
    <property type="entry name" value="EAL_dom"/>
</dbReference>
<dbReference type="PANTHER" id="PTHR33121">
    <property type="entry name" value="CYCLIC DI-GMP PHOSPHODIESTERASE PDEF"/>
    <property type="match status" value="1"/>
</dbReference>
<comment type="caution">
    <text evidence="2">The sequence shown here is derived from an EMBL/GenBank/DDBJ whole genome shotgun (WGS) entry which is preliminary data.</text>
</comment>
<evidence type="ECO:0000259" key="1">
    <source>
        <dbReference type="PROSITE" id="PS50883"/>
    </source>
</evidence>
<dbReference type="PROSITE" id="PS50883">
    <property type="entry name" value="EAL"/>
    <property type="match status" value="1"/>
</dbReference>
<reference evidence="3" key="1">
    <citation type="submission" date="2023-07" db="EMBL/GenBank/DDBJ databases">
        <title>Shewanella mangrovi sp. nov., an acetaldehyde- degrading bacterium isolated from mangrove sediment.</title>
        <authorList>
            <person name="Liu Y."/>
        </authorList>
    </citation>
    <scope>NUCLEOTIDE SEQUENCE [LARGE SCALE GENOMIC DNA]</scope>
    <source>
        <strain evidence="3">C32</strain>
    </source>
</reference>
<dbReference type="Pfam" id="PF00563">
    <property type="entry name" value="EAL"/>
    <property type="match status" value="1"/>
</dbReference>
<protein>
    <submittedName>
        <fullName evidence="2">EAL domain-containing protein</fullName>
    </submittedName>
</protein>
<evidence type="ECO:0000313" key="3">
    <source>
        <dbReference type="Proteomes" id="UP001201549"/>
    </source>
</evidence>
<proteinExistence type="predicted"/>
<feature type="non-terminal residue" evidence="2">
    <location>
        <position position="1"/>
    </location>
</feature>
<evidence type="ECO:0000313" key="2">
    <source>
        <dbReference type="EMBL" id="MCS4558837.1"/>
    </source>
</evidence>
<dbReference type="InterPro" id="IPR050706">
    <property type="entry name" value="Cyclic-di-GMP_PDE-like"/>
</dbReference>
<keyword evidence="3" id="KW-1185">Reference proteome</keyword>